<evidence type="ECO:0000313" key="1">
    <source>
        <dbReference type="EMBL" id="OTP71108.1"/>
    </source>
</evidence>
<protein>
    <submittedName>
        <fullName evidence="1">Putative kinase</fullName>
    </submittedName>
</protein>
<dbReference type="AlphaFoldDB" id="A0A242MIH3"/>
<comment type="caution">
    <text evidence="1">The sequence shown here is derived from an EMBL/GenBank/DDBJ whole genome shotgun (WGS) entry which is preliminary data.</text>
</comment>
<dbReference type="Gene3D" id="1.10.530.10">
    <property type="match status" value="1"/>
</dbReference>
<dbReference type="InterPro" id="IPR011055">
    <property type="entry name" value="Dup_hybrid_motif"/>
</dbReference>
<name>A0A242MIH3_CABSO</name>
<keyword evidence="1" id="KW-0808">Transferase</keyword>
<dbReference type="GO" id="GO:0016301">
    <property type="term" value="F:kinase activity"/>
    <property type="evidence" value="ECO:0007669"/>
    <property type="project" value="UniProtKB-KW"/>
</dbReference>
<gene>
    <name evidence="1" type="ORF">PAMC26577_24565</name>
</gene>
<dbReference type="InterPro" id="IPR023346">
    <property type="entry name" value="Lysozyme-like_dom_sf"/>
</dbReference>
<organism evidence="1 2">
    <name type="scientific">Caballeronia sordidicola</name>
    <name type="common">Burkholderia sordidicola</name>
    <dbReference type="NCBI Taxonomy" id="196367"/>
    <lineage>
        <taxon>Bacteria</taxon>
        <taxon>Pseudomonadati</taxon>
        <taxon>Pseudomonadota</taxon>
        <taxon>Betaproteobacteria</taxon>
        <taxon>Burkholderiales</taxon>
        <taxon>Burkholderiaceae</taxon>
        <taxon>Caballeronia</taxon>
    </lineage>
</organism>
<accession>A0A242MIH3</accession>
<sequence length="792" mass="88266">MIISPPFLPETGVSAPSAAIVDPMMDAADKLELAHGIYPVAMDRRWHTGAHLAPSLLNERVRAIADGEVIAYRVCQHAIEGSPGSADSSAGFVLLKHTTETGDGRVLTFYSLYMHLLEFDRFNDYGTPLSALPSFLQACSPGPDTHPPTAPPAQPGKGLKVHRKDVLGLTGTCHGQRHLHFEIFMTRSDFNAYFGATQLGKAQLTTPTKPDCWGSTYYVISGEYSFYRVPVDQAMTRDNQLHGIAFSAKTDGRLPANHTLYVEVYFHLGQRYTRSWLDKGDGHPVLITRSPVADSTVDYEYDLYKRATALYPACPSDGYEMLRFGRILSTPATLQDPANRATWISVVFDEAGTQGYVNVADNAIQKLSDADFPFFTGWKRLSEDQAPFDADGLCDIDSLKRLLGDANAEAAGAANNAPATATRNVREEEERLIAYVKSHTDVRKQLRGLVCEAPSEWDSSNHEARYARLKQAGEFYENNPKGYAQFMRLLDQFQFWGSTGLPAGEKLWFFHPLEFIRHFRKCGWFSLREQIQLLPRRSMPAAGGLISWDLSKARFTAGANSEGGSAPPRMGAALNGTLRKYGFNSSLRKAHFFGQVFKETGALRSTVEIGDVTYFTKMYERYTPEDAASDFDRKRDWLARLGFLKNRDRSTYIAQRPHEIHAKAVSNGNVQLGDGPRFCGRGLIHLTWRNNYQAYGRYRAKDFTTDPNPTLLQSDSDVVSDSAGYFWAMAGISRKADHGPSNLDVQACFRLVGGAGGLLERQQFFRFTYFILNDQPNMPADAGLARQTESEQ</sequence>
<evidence type="ECO:0000313" key="2">
    <source>
        <dbReference type="Proteomes" id="UP000195221"/>
    </source>
</evidence>
<reference evidence="1 2" key="1">
    <citation type="submission" date="2017-03" db="EMBL/GenBank/DDBJ databases">
        <title>Genome analysis of strain PAMC 26577.</title>
        <authorList>
            <person name="Oh H.-M."/>
            <person name="Yang J.-A."/>
        </authorList>
    </citation>
    <scope>NUCLEOTIDE SEQUENCE [LARGE SCALE GENOMIC DNA]</scope>
    <source>
        <strain evidence="1 2">PAMC 26577</strain>
    </source>
</reference>
<dbReference type="Gene3D" id="2.70.70.10">
    <property type="entry name" value="Glucose Permease (Domain IIA)"/>
    <property type="match status" value="1"/>
</dbReference>
<dbReference type="Proteomes" id="UP000195221">
    <property type="component" value="Unassembled WGS sequence"/>
</dbReference>
<keyword evidence="1" id="KW-0418">Kinase</keyword>
<dbReference type="SUPFAM" id="SSF53955">
    <property type="entry name" value="Lysozyme-like"/>
    <property type="match status" value="1"/>
</dbReference>
<dbReference type="EMBL" id="NBTZ01000102">
    <property type="protein sequence ID" value="OTP71108.1"/>
    <property type="molecule type" value="Genomic_DNA"/>
</dbReference>
<proteinExistence type="predicted"/>